<dbReference type="Pfam" id="PF00481">
    <property type="entry name" value="PP2C"/>
    <property type="match status" value="1"/>
</dbReference>
<protein>
    <submittedName>
        <fullName evidence="2">Serine/threonine PP2C protein phosphatase</fullName>
    </submittedName>
</protein>
<keyword evidence="3" id="KW-1185">Reference proteome</keyword>
<dbReference type="AlphaFoldDB" id="A0A0H5E7T1"/>
<dbReference type="GO" id="GO:0004722">
    <property type="term" value="F:protein serine/threonine phosphatase activity"/>
    <property type="evidence" value="ECO:0007669"/>
    <property type="project" value="InterPro"/>
</dbReference>
<dbReference type="InterPro" id="IPR036457">
    <property type="entry name" value="PPM-type-like_dom_sf"/>
</dbReference>
<organism evidence="2 3">
    <name type="scientific">Estrella lausannensis</name>
    <dbReference type="NCBI Taxonomy" id="483423"/>
    <lineage>
        <taxon>Bacteria</taxon>
        <taxon>Pseudomonadati</taxon>
        <taxon>Chlamydiota</taxon>
        <taxon>Chlamydiia</taxon>
        <taxon>Parachlamydiales</taxon>
        <taxon>Candidatus Criblamydiaceae</taxon>
        <taxon>Estrella</taxon>
    </lineage>
</organism>
<dbReference type="RefSeq" id="WP_098039267.1">
    <property type="nucleotide sequence ID" value="NZ_CWGJ01000028.1"/>
</dbReference>
<dbReference type="InterPro" id="IPR015655">
    <property type="entry name" value="PP2C"/>
</dbReference>
<dbReference type="Proteomes" id="UP000220251">
    <property type="component" value="Unassembled WGS sequence"/>
</dbReference>
<reference evidence="3" key="1">
    <citation type="submission" date="2015-06" db="EMBL/GenBank/DDBJ databases">
        <authorList>
            <person name="Bertelli C."/>
        </authorList>
    </citation>
    <scope>NUCLEOTIDE SEQUENCE [LARGE SCALE GENOMIC DNA]</scope>
    <source>
        <strain evidence="3">CRIB-30</strain>
    </source>
</reference>
<sequence>MKEIFLNNEVSLVDIKPRAGEASEYKPAIEARNGRKYVKWSYEKEVAGLARALRIIQAIALTVFTLFLGLLSNDIRLLWSEGVSGREVVLVFNPLARKTERDEIDLALPKRAAEQGASLPAAVSDDFRAGAFAMETHERTMAGEEDELPDMVCLEGDEELNHMGERGGDPLFFSFEERSATISPLEVLKAQRKEIHQELRKPIPSPLNESITSFLGNCLVLYGDKPHWAEFKKSWLSYQLLTEHDSDRVSKTWHLVNYFYEASSLLKDFKVTTDVDRVRTKILAPVELDMNALAGYVRTPVPTSPGPIDKCSLFLDSFKTAIYSAKGERYTMENQYLAKLLTIERPEGAIEVPCFAVFDGHCDERCSLFLKNRLAGFITAELKASPLLDDLNITNALKLAFVKANAEFKKEYYLSGSTAVVALLIKGALWVANTGSSRAVLSEGGVARQLSQDAKPTNEEFKKGIFSRGGWMIYGRVNGKLAIARSFGVQGELGVTARPKIRKIDIEPDERMSRYLILACDGLFDVVSSIQAASQAEGLTDPADVAEVLFHLAFQRGTRDNVTVMVAKLS</sequence>
<dbReference type="EMBL" id="CWGJ01000028">
    <property type="protein sequence ID" value="CRX39400.1"/>
    <property type="molecule type" value="Genomic_DNA"/>
</dbReference>
<dbReference type="OrthoDB" id="21931at2"/>
<dbReference type="PROSITE" id="PS51746">
    <property type="entry name" value="PPM_2"/>
    <property type="match status" value="1"/>
</dbReference>
<dbReference type="Gene3D" id="3.60.40.10">
    <property type="entry name" value="PPM-type phosphatase domain"/>
    <property type="match status" value="1"/>
</dbReference>
<accession>A0A0H5E7T1</accession>
<dbReference type="PANTHER" id="PTHR47992">
    <property type="entry name" value="PROTEIN PHOSPHATASE"/>
    <property type="match status" value="1"/>
</dbReference>
<name>A0A0H5E7T1_9BACT</name>
<feature type="domain" description="PPM-type phosphatase" evidence="1">
    <location>
        <begin position="319"/>
        <end position="569"/>
    </location>
</feature>
<evidence type="ECO:0000259" key="1">
    <source>
        <dbReference type="PROSITE" id="PS51746"/>
    </source>
</evidence>
<gene>
    <name evidence="2" type="ORF">ELAC_2079</name>
</gene>
<dbReference type="SMART" id="SM00332">
    <property type="entry name" value="PP2Cc"/>
    <property type="match status" value="1"/>
</dbReference>
<dbReference type="CDD" id="cd00143">
    <property type="entry name" value="PP2Cc"/>
    <property type="match status" value="1"/>
</dbReference>
<proteinExistence type="predicted"/>
<dbReference type="SUPFAM" id="SSF81606">
    <property type="entry name" value="PP2C-like"/>
    <property type="match status" value="1"/>
</dbReference>
<evidence type="ECO:0000313" key="3">
    <source>
        <dbReference type="Proteomes" id="UP000220251"/>
    </source>
</evidence>
<evidence type="ECO:0000313" key="2">
    <source>
        <dbReference type="EMBL" id="CRX39400.1"/>
    </source>
</evidence>
<dbReference type="InterPro" id="IPR001932">
    <property type="entry name" value="PPM-type_phosphatase-like_dom"/>
</dbReference>